<name>A0A510X8J9_9GAMM</name>
<sequence>MQREDFPADVIEAHLGIGETTRLTHDCGLMGISMSILSERSLNLVGLTLDSSQEVSAFQVKDATLR</sequence>
<comment type="caution">
    <text evidence="1">The sequence shown here is derived from an EMBL/GenBank/DDBJ whole genome shotgun (WGS) entry which is preliminary data.</text>
</comment>
<gene>
    <name evidence="1" type="ORF">HPA02_10880</name>
</gene>
<reference evidence="1 2" key="1">
    <citation type="submission" date="2019-07" db="EMBL/GenBank/DDBJ databases">
        <title>Whole genome shotgun sequence of Halomonas pacifica NBRC 102220.</title>
        <authorList>
            <person name="Hosoyama A."/>
            <person name="Uohara A."/>
            <person name="Ohji S."/>
            <person name="Ichikawa N."/>
        </authorList>
    </citation>
    <scope>NUCLEOTIDE SEQUENCE [LARGE SCALE GENOMIC DNA]</scope>
    <source>
        <strain evidence="1 2">NBRC 102220</strain>
    </source>
</reference>
<dbReference type="EMBL" id="BJUK01000009">
    <property type="protein sequence ID" value="GEK46805.1"/>
    <property type="molecule type" value="Genomic_DNA"/>
</dbReference>
<evidence type="ECO:0000313" key="2">
    <source>
        <dbReference type="Proteomes" id="UP000321275"/>
    </source>
</evidence>
<protein>
    <submittedName>
        <fullName evidence="1">Uncharacterized protein</fullName>
    </submittedName>
</protein>
<dbReference type="Proteomes" id="UP000321275">
    <property type="component" value="Unassembled WGS sequence"/>
</dbReference>
<evidence type="ECO:0000313" key="1">
    <source>
        <dbReference type="EMBL" id="GEK46805.1"/>
    </source>
</evidence>
<keyword evidence="2" id="KW-1185">Reference proteome</keyword>
<proteinExistence type="predicted"/>
<dbReference type="AlphaFoldDB" id="A0A510X8J9"/>
<organism evidence="1 2">
    <name type="scientific">Bisbaumannia pacifica</name>
    <dbReference type="NCBI Taxonomy" id="77098"/>
    <lineage>
        <taxon>Bacteria</taxon>
        <taxon>Pseudomonadati</taxon>
        <taxon>Pseudomonadota</taxon>
        <taxon>Gammaproteobacteria</taxon>
        <taxon>Oceanospirillales</taxon>
        <taxon>Halomonadaceae</taxon>
        <taxon>Bisbaumannia</taxon>
    </lineage>
</organism>
<accession>A0A510X8J9</accession>